<feature type="transmembrane region" description="Helical" evidence="4">
    <location>
        <begin position="6"/>
        <end position="27"/>
    </location>
</feature>
<dbReference type="GO" id="GO:0003700">
    <property type="term" value="F:DNA-binding transcription factor activity"/>
    <property type="evidence" value="ECO:0007669"/>
    <property type="project" value="InterPro"/>
</dbReference>
<feature type="transmembrane region" description="Helical" evidence="4">
    <location>
        <begin position="170"/>
        <end position="190"/>
    </location>
</feature>
<protein>
    <submittedName>
        <fullName evidence="6">Helix-turn-helix domain-containing protein</fullName>
    </submittedName>
</protein>
<feature type="transmembrane region" description="Helical" evidence="4">
    <location>
        <begin position="129"/>
        <end position="149"/>
    </location>
</feature>
<feature type="transmembrane region" description="Helical" evidence="4">
    <location>
        <begin position="196"/>
        <end position="218"/>
    </location>
</feature>
<comment type="caution">
    <text evidence="6">The sequence shown here is derived from an EMBL/GenBank/DDBJ whole genome shotgun (WGS) entry which is preliminary data.</text>
</comment>
<dbReference type="SMART" id="SM00342">
    <property type="entry name" value="HTH_ARAC"/>
    <property type="match status" value="1"/>
</dbReference>
<reference evidence="6 7" key="1">
    <citation type="submission" date="2020-01" db="EMBL/GenBank/DDBJ databases">
        <title>Bacteria diversity of Porities sp.</title>
        <authorList>
            <person name="Wang G."/>
        </authorList>
    </citation>
    <scope>NUCLEOTIDE SEQUENCE [LARGE SCALE GENOMIC DNA]</scope>
    <source>
        <strain evidence="6 7">R33</strain>
    </source>
</reference>
<dbReference type="EMBL" id="WXYO01000003">
    <property type="protein sequence ID" value="NAS12135.1"/>
    <property type="molecule type" value="Genomic_DNA"/>
</dbReference>
<dbReference type="InterPro" id="IPR018060">
    <property type="entry name" value="HTH_AraC"/>
</dbReference>
<evidence type="ECO:0000256" key="2">
    <source>
        <dbReference type="ARBA" id="ARBA00023125"/>
    </source>
</evidence>
<dbReference type="Pfam" id="PF12833">
    <property type="entry name" value="HTH_18"/>
    <property type="match status" value="1"/>
</dbReference>
<proteinExistence type="predicted"/>
<gene>
    <name evidence="6" type="ORF">GTQ38_08995</name>
</gene>
<dbReference type="GO" id="GO:0043565">
    <property type="term" value="F:sequence-specific DNA binding"/>
    <property type="evidence" value="ECO:0007669"/>
    <property type="project" value="InterPro"/>
</dbReference>
<evidence type="ECO:0000313" key="6">
    <source>
        <dbReference type="EMBL" id="NAS12135.1"/>
    </source>
</evidence>
<name>A0A6L9EBM7_9FLAO</name>
<dbReference type="PROSITE" id="PS01124">
    <property type="entry name" value="HTH_ARAC_FAMILY_2"/>
    <property type="match status" value="1"/>
</dbReference>
<sequence length="346" mass="39278">MEFWKTFLYLFGAIGVINGIVLSVVLFASKAHKLQNRLLGALILASCIRIGKSIYFFQVGEADKLILQIGLSACIFIGPLAYIYFKSARRKTNTLSKADAAILLLCGLWVLGVGVIYPYREFPEVWNSWGIRTIYGVWLLFTALSLYELRGLFTKAVKERVKLERQDKRLLAILLGYLFITFTYQFALWISGFTYLWGSLIFTSAFYYLIYIELAGLLRQRQRKSGKNALQPEDGKAILEKVEQAMKAQKLYRDPALKLTDLEKATGIKAHLLSRVLNEVYPHGFATYVNEKRVNEAQRMLLEDSKLSLEGIGYEAGFNSKSSFYAAFKKISGCTPAEYKNSLHLS</sequence>
<keyword evidence="4" id="KW-0472">Membrane</keyword>
<dbReference type="Gene3D" id="1.10.10.60">
    <property type="entry name" value="Homeodomain-like"/>
    <property type="match status" value="1"/>
</dbReference>
<dbReference type="PANTHER" id="PTHR43280:SF29">
    <property type="entry name" value="ARAC-FAMILY TRANSCRIPTIONAL REGULATOR"/>
    <property type="match status" value="1"/>
</dbReference>
<accession>A0A6L9EBM7</accession>
<dbReference type="InterPro" id="IPR018062">
    <property type="entry name" value="HTH_AraC-typ_CS"/>
</dbReference>
<organism evidence="6 7">
    <name type="scientific">Poritiphilus flavus</name>
    <dbReference type="NCBI Taxonomy" id="2697053"/>
    <lineage>
        <taxon>Bacteria</taxon>
        <taxon>Pseudomonadati</taxon>
        <taxon>Bacteroidota</taxon>
        <taxon>Flavobacteriia</taxon>
        <taxon>Flavobacteriales</taxon>
        <taxon>Flavobacteriaceae</taxon>
        <taxon>Poritiphilus</taxon>
    </lineage>
</organism>
<dbReference type="InterPro" id="IPR009057">
    <property type="entry name" value="Homeodomain-like_sf"/>
</dbReference>
<dbReference type="RefSeq" id="WP_161435160.1">
    <property type="nucleotide sequence ID" value="NZ_WXYO01000003.1"/>
</dbReference>
<dbReference type="PANTHER" id="PTHR43280">
    <property type="entry name" value="ARAC-FAMILY TRANSCRIPTIONAL REGULATOR"/>
    <property type="match status" value="1"/>
</dbReference>
<evidence type="ECO:0000259" key="5">
    <source>
        <dbReference type="PROSITE" id="PS01124"/>
    </source>
</evidence>
<dbReference type="Proteomes" id="UP000475249">
    <property type="component" value="Unassembled WGS sequence"/>
</dbReference>
<feature type="transmembrane region" description="Helical" evidence="4">
    <location>
        <begin position="97"/>
        <end position="117"/>
    </location>
</feature>
<dbReference type="AlphaFoldDB" id="A0A6L9EBM7"/>
<feature type="transmembrane region" description="Helical" evidence="4">
    <location>
        <begin position="65"/>
        <end position="85"/>
    </location>
</feature>
<dbReference type="PROSITE" id="PS00041">
    <property type="entry name" value="HTH_ARAC_FAMILY_1"/>
    <property type="match status" value="1"/>
</dbReference>
<keyword evidence="7" id="KW-1185">Reference proteome</keyword>
<keyword evidence="3" id="KW-0804">Transcription</keyword>
<keyword evidence="2" id="KW-0238">DNA-binding</keyword>
<evidence type="ECO:0000256" key="4">
    <source>
        <dbReference type="SAM" id="Phobius"/>
    </source>
</evidence>
<evidence type="ECO:0000313" key="7">
    <source>
        <dbReference type="Proteomes" id="UP000475249"/>
    </source>
</evidence>
<feature type="domain" description="HTH araC/xylS-type" evidence="5">
    <location>
        <begin position="236"/>
        <end position="342"/>
    </location>
</feature>
<dbReference type="SUPFAM" id="SSF46689">
    <property type="entry name" value="Homeodomain-like"/>
    <property type="match status" value="1"/>
</dbReference>
<keyword evidence="4" id="KW-1133">Transmembrane helix</keyword>
<evidence type="ECO:0000256" key="1">
    <source>
        <dbReference type="ARBA" id="ARBA00023015"/>
    </source>
</evidence>
<evidence type="ECO:0000256" key="3">
    <source>
        <dbReference type="ARBA" id="ARBA00023163"/>
    </source>
</evidence>
<keyword evidence="4" id="KW-0812">Transmembrane</keyword>
<keyword evidence="1" id="KW-0805">Transcription regulation</keyword>